<gene>
    <name evidence="2" type="ORF">NCTC8179_03310</name>
</gene>
<reference evidence="2 3" key="1">
    <citation type="submission" date="2018-06" db="EMBL/GenBank/DDBJ databases">
        <authorList>
            <consortium name="Pathogen Informatics"/>
            <person name="Doyle S."/>
        </authorList>
    </citation>
    <scope>NUCLEOTIDE SEQUENCE [LARGE SCALE GENOMIC DNA]</scope>
    <source>
        <strain evidence="2 3">NCTC8179</strain>
    </source>
</reference>
<name>A0A376ZYC5_ECOLX</name>
<dbReference type="AlphaFoldDB" id="A0A376ZYC5"/>
<evidence type="ECO:0000313" key="3">
    <source>
        <dbReference type="Proteomes" id="UP000255543"/>
    </source>
</evidence>
<proteinExistence type="predicted"/>
<accession>A0A376ZYC5</accession>
<evidence type="ECO:0000313" key="2">
    <source>
        <dbReference type="EMBL" id="STK85289.1"/>
    </source>
</evidence>
<dbReference type="Pfam" id="PF23793">
    <property type="entry name" value="LysC"/>
    <property type="match status" value="1"/>
</dbReference>
<dbReference type="EMBL" id="UGEB01000001">
    <property type="protein sequence ID" value="STK85289.1"/>
    <property type="molecule type" value="Genomic_DNA"/>
</dbReference>
<dbReference type="InterPro" id="IPR058979">
    <property type="entry name" value="LysC-like"/>
</dbReference>
<feature type="compositionally biased region" description="Basic and acidic residues" evidence="1">
    <location>
        <begin position="168"/>
        <end position="188"/>
    </location>
</feature>
<dbReference type="Proteomes" id="UP000255543">
    <property type="component" value="Unassembled WGS sequence"/>
</dbReference>
<protein>
    <submittedName>
        <fullName evidence="2">Putative Rz lytic protein</fullName>
    </submittedName>
</protein>
<organism evidence="2 3">
    <name type="scientific">Escherichia coli</name>
    <dbReference type="NCBI Taxonomy" id="562"/>
    <lineage>
        <taxon>Bacteria</taxon>
        <taxon>Pseudomonadati</taxon>
        <taxon>Pseudomonadota</taxon>
        <taxon>Gammaproteobacteria</taxon>
        <taxon>Enterobacterales</taxon>
        <taxon>Enterobacteriaceae</taxon>
        <taxon>Escherichia</taxon>
    </lineage>
</organism>
<feature type="region of interest" description="Disordered" evidence="1">
    <location>
        <begin position="168"/>
        <end position="196"/>
    </location>
</feature>
<sequence>MTFASKSLLLAAVFAAVLSGVLWHRLDSTRHDNQTLRRELQTEQQARNTAEWLLHGQEQTMQVFSAIRAANRAARLADETEHHDAKQKITTAITGDNCSTRPVPAVAADRLRELEKTHPVPSVVILPETDAELTEATPVPPMPQPLTWGASLLWNADLLMALGQCNRDKASVREQETRRKEIYERRPEPGGGAAAR</sequence>
<evidence type="ECO:0000256" key="1">
    <source>
        <dbReference type="SAM" id="MobiDB-lite"/>
    </source>
</evidence>